<protein>
    <recommendedName>
        <fullName evidence="1">Elicitin</fullName>
    </recommendedName>
</protein>
<reference evidence="4" key="1">
    <citation type="submission" date="2021-02" db="EMBL/GenBank/DDBJ databases">
        <authorList>
            <person name="Palmer J.M."/>
        </authorList>
    </citation>
    <scope>NUCLEOTIDE SEQUENCE</scope>
    <source>
        <strain evidence="4">SCRP734</strain>
    </source>
</reference>
<name>A0A8T1WAZ6_9STRA</name>
<sequence length="179" mass="17600">MKVCILSALALLSAVTTGVTGITTCDVAAIQSSLKASATTNATMSTAQPGCLDDTGYDIFAITAFPTLAQSKKAQASSDCSRLINVVNGQANVASQCTILVNGTTITYGKLISSFLNGKTGNESDSGSGSVEAPSDSDSGSTKSGSNSGSASASTSGSAPLALSIATYGAIAAIAIALR</sequence>
<comment type="caution">
    <text evidence="4">The sequence shown here is derived from an EMBL/GenBank/DDBJ whole genome shotgun (WGS) entry which is preliminary data.</text>
</comment>
<comment type="subcellular location">
    <subcellularLocation>
        <location evidence="1">Secreted</location>
    </subcellularLocation>
</comment>
<evidence type="ECO:0000256" key="2">
    <source>
        <dbReference type="SAM" id="MobiDB-lite"/>
    </source>
</evidence>
<feature type="region of interest" description="Disordered" evidence="2">
    <location>
        <begin position="120"/>
        <end position="157"/>
    </location>
</feature>
<accession>A0A8T1WAZ6</accession>
<evidence type="ECO:0000313" key="4">
    <source>
        <dbReference type="EMBL" id="KAG7390421.1"/>
    </source>
</evidence>
<dbReference type="EMBL" id="JAGDFM010000032">
    <property type="protein sequence ID" value="KAG7390421.1"/>
    <property type="molecule type" value="Genomic_DNA"/>
</dbReference>
<comment type="similarity">
    <text evidence="1">Belongs to the elicitin family.</text>
</comment>
<comment type="function">
    <text evidence="1">Induces local and distal defense responses (incompatible hypersensitive reaction) in plants from the solanaceae and cruciferae families. Elicits leaf necrosis and causes the accumulation of pathogenesis-related proteins. Might interact with the lipidic molecules of the plasma membrane.</text>
</comment>
<keyword evidence="1" id="KW-0928">Hypersensitive response elicitation</keyword>
<dbReference type="AlphaFoldDB" id="A0A8T1WAZ6"/>
<keyword evidence="1" id="KW-0964">Secreted</keyword>
<dbReference type="GO" id="GO:0052040">
    <property type="term" value="P:symbiont-mediated perturbation of host programmed cell death"/>
    <property type="evidence" value="ECO:0007669"/>
    <property type="project" value="UniProtKB-UniRule"/>
</dbReference>
<dbReference type="OrthoDB" id="127256at2759"/>
<proteinExistence type="inferred from homology"/>
<feature type="compositionally biased region" description="Low complexity" evidence="2">
    <location>
        <begin position="133"/>
        <end position="157"/>
    </location>
</feature>
<organism evidence="4 5">
    <name type="scientific">Phytophthora pseudosyringae</name>
    <dbReference type="NCBI Taxonomy" id="221518"/>
    <lineage>
        <taxon>Eukaryota</taxon>
        <taxon>Sar</taxon>
        <taxon>Stramenopiles</taxon>
        <taxon>Oomycota</taxon>
        <taxon>Peronosporomycetes</taxon>
        <taxon>Peronosporales</taxon>
        <taxon>Peronosporaceae</taxon>
        <taxon>Phytophthora</taxon>
    </lineage>
</organism>
<keyword evidence="1" id="KW-1015">Disulfide bond</keyword>
<dbReference type="InterPro" id="IPR002200">
    <property type="entry name" value="Elicitin"/>
</dbReference>
<keyword evidence="3" id="KW-0732">Signal</keyword>
<keyword evidence="5" id="KW-1185">Reference proteome</keyword>
<dbReference type="SMART" id="SM01187">
    <property type="entry name" value="Elicitin"/>
    <property type="match status" value="1"/>
</dbReference>
<feature type="chain" id="PRO_5035928007" description="Elicitin" evidence="3">
    <location>
        <begin position="22"/>
        <end position="179"/>
    </location>
</feature>
<dbReference type="Proteomes" id="UP000694044">
    <property type="component" value="Unassembled WGS sequence"/>
</dbReference>
<dbReference type="Pfam" id="PF00964">
    <property type="entry name" value="Elicitin"/>
    <property type="match status" value="1"/>
</dbReference>
<feature type="signal peptide" evidence="3">
    <location>
        <begin position="1"/>
        <end position="21"/>
    </location>
</feature>
<dbReference type="GO" id="GO:0005576">
    <property type="term" value="C:extracellular region"/>
    <property type="evidence" value="ECO:0007669"/>
    <property type="project" value="UniProtKB-SubCell"/>
</dbReference>
<evidence type="ECO:0000256" key="1">
    <source>
        <dbReference type="RuleBase" id="RU368111"/>
    </source>
</evidence>
<evidence type="ECO:0000313" key="5">
    <source>
        <dbReference type="Proteomes" id="UP000694044"/>
    </source>
</evidence>
<feature type="compositionally biased region" description="Polar residues" evidence="2">
    <location>
        <begin position="120"/>
        <end position="129"/>
    </location>
</feature>
<evidence type="ECO:0000256" key="3">
    <source>
        <dbReference type="SAM" id="SignalP"/>
    </source>
</evidence>
<gene>
    <name evidence="4" type="ORF">PHYPSEUDO_007944</name>
</gene>